<protein>
    <submittedName>
        <fullName evidence="1">Putative integrative and conjugative element protein</fullName>
    </submittedName>
    <submittedName>
        <fullName evidence="4">Tn5252, Orf 10 protein</fullName>
    </submittedName>
</protein>
<organism evidence="1">
    <name type="scientific">Streptococcus pneumoniae</name>
    <dbReference type="NCBI Taxonomy" id="1313"/>
    <lineage>
        <taxon>Bacteria</taxon>
        <taxon>Bacillati</taxon>
        <taxon>Bacillota</taxon>
        <taxon>Bacilli</taxon>
        <taxon>Lactobacillales</taxon>
        <taxon>Streptococcaceae</taxon>
        <taxon>Streptococcus</taxon>
    </lineage>
</organism>
<dbReference type="Proteomes" id="UP000311381">
    <property type="component" value="Unassembled WGS sequence"/>
</dbReference>
<dbReference type="AlphaFoldDB" id="A0A098ANV0"/>
<dbReference type="Proteomes" id="UP000254854">
    <property type="component" value="Unassembled WGS sequence"/>
</dbReference>
<reference evidence="2" key="6">
    <citation type="submission" date="2019-11" db="EMBL/GenBank/DDBJ databases">
        <title>Growth characteristics of pneumococcus vary with the chemical composition of the capsule and with environmental conditions.</title>
        <authorList>
            <person name="Tothpal A."/>
            <person name="Desobry K."/>
            <person name="Joshi S."/>
            <person name="Wyllie A.L."/>
            <person name="Weinberger D.M."/>
        </authorList>
    </citation>
    <scope>NUCLEOTIDE SEQUENCE</scope>
    <source>
        <strain evidence="2">Pnumococcus10A</strain>
    </source>
</reference>
<reference evidence="4 8" key="4">
    <citation type="submission" date="2018-06" db="EMBL/GenBank/DDBJ databases">
        <authorList>
            <consortium name="Pathogen Informatics"/>
            <person name="Doyle S."/>
        </authorList>
    </citation>
    <scope>NUCLEOTIDE SEQUENCE [LARGE SCALE GENOMIC DNA]</scope>
    <source>
        <strain evidence="4 8">NCTC13734</strain>
    </source>
</reference>
<evidence type="ECO:0000313" key="6">
    <source>
        <dbReference type="EMBL" id="VOG89877.1"/>
    </source>
</evidence>
<reference evidence="3 7" key="3">
    <citation type="submission" date="2017-07" db="EMBL/GenBank/DDBJ databases">
        <title>Invasive disease caused simultaneously by more than one serotype of Streptococcus pneumoniae, South Africa.</title>
        <authorList>
            <person name="Ndlangisa K."/>
            <person name="Du Plessis M."/>
            <person name="Von Gottberg A."/>
        </authorList>
    </citation>
    <scope>NUCLEOTIDE SEQUENCE [LARGE SCALE GENOMIC DNA]</scope>
    <source>
        <strain evidence="3 7">8227-15B</strain>
    </source>
</reference>
<evidence type="ECO:0000313" key="8">
    <source>
        <dbReference type="Proteomes" id="UP000254854"/>
    </source>
</evidence>
<dbReference type="InterPro" id="IPR049845">
    <property type="entry name" value="Tn5252_Orf10-like"/>
</dbReference>
<dbReference type="EMBL" id="CAAULE010000041">
    <property type="protein sequence ID" value="VOG89877.1"/>
    <property type="molecule type" value="Genomic_DNA"/>
</dbReference>
<dbReference type="EMBL" id="UHFW01000006">
    <property type="protein sequence ID" value="SUN86468.1"/>
    <property type="molecule type" value="Genomic_DNA"/>
</dbReference>
<sequence length="119" mass="14317">MSEQYRDIRKEVNLTADELKQIEKMMEVDNYRHFSSFVRDKILMTDDKQLAAKEWFSLWQSQKFEQISRDVHLVLIIARENHQVTQEHVSILLTCVQELIAEVNQVQSLSRGFREKYMR</sequence>
<evidence type="ECO:0000313" key="2">
    <source>
        <dbReference type="EMBL" id="MTV76235.1"/>
    </source>
</evidence>
<evidence type="ECO:0000313" key="5">
    <source>
        <dbReference type="EMBL" id="VMC98996.1"/>
    </source>
</evidence>
<evidence type="ECO:0000313" key="7">
    <source>
        <dbReference type="Proteomes" id="UP000214939"/>
    </source>
</evidence>
<evidence type="ECO:0000313" key="10">
    <source>
        <dbReference type="Proteomes" id="UP000312530"/>
    </source>
</evidence>
<evidence type="ECO:0000313" key="9">
    <source>
        <dbReference type="Proteomes" id="UP000311381"/>
    </source>
</evidence>
<dbReference type="Proteomes" id="UP000312530">
    <property type="component" value="Unassembled WGS sequence"/>
</dbReference>
<reference evidence="9 10" key="5">
    <citation type="submission" date="2019-04" db="EMBL/GenBank/DDBJ databases">
        <authorList>
            <consortium name="Pathogen Informatics"/>
        </authorList>
    </citation>
    <scope>NUCLEOTIDE SEQUENCE [LARGE SCALE GENOMIC DNA]</scope>
    <source>
        <strain evidence="9 10">GPSC47</strain>
    </source>
</reference>
<dbReference type="Proteomes" id="UP000214939">
    <property type="component" value="Unassembled WGS sequence"/>
</dbReference>
<dbReference type="EMBL" id="WNHN01000006">
    <property type="protein sequence ID" value="MTV76235.1"/>
    <property type="molecule type" value="Genomic_DNA"/>
</dbReference>
<dbReference type="RefSeq" id="WP_000003750.1">
    <property type="nucleotide sequence ID" value="NZ_AP018938.1"/>
</dbReference>
<dbReference type="EMBL" id="CAAQRO010000012">
    <property type="protein sequence ID" value="VMC98996.1"/>
    <property type="molecule type" value="Genomic_DNA"/>
</dbReference>
<proteinExistence type="predicted"/>
<dbReference type="Proteomes" id="UP000729182">
    <property type="component" value="Unassembled WGS sequence"/>
</dbReference>
<gene>
    <name evidence="3" type="ORF">A5N45_07905</name>
    <name evidence="2" type="ORF">GM535_02705</name>
    <name evidence="4" type="ORF">NCTC13734_01156</name>
    <name evidence="5" type="ORF">SAMEA2627268_01669</name>
    <name evidence="6" type="ORF">SAMEA2696453_02296</name>
</gene>
<evidence type="ECO:0000313" key="4">
    <source>
        <dbReference type="EMBL" id="SUN86468.1"/>
    </source>
</evidence>
<reference evidence="1" key="2">
    <citation type="submission" date="2014-10" db="EMBL/GenBank/DDBJ databases">
        <title>Contrasting mechanisms driving short-term and long-term diversification of pneumococci.</title>
        <authorList>
            <person name="Croucher N.J."/>
            <person name="Coupland P.C."/>
            <person name="Stevenson A.E."/>
            <person name="Callendrello A."/>
            <person name="Bentley S.D."/>
            <person name="Hanage W.P."/>
        </authorList>
    </citation>
    <scope>NUCLEOTIDE SEQUENCE</scope>
    <source>
        <strain evidence="1">397079</strain>
    </source>
</reference>
<dbReference type="EMBL" id="NNBW01000114">
    <property type="protein sequence ID" value="OYL27648.1"/>
    <property type="molecule type" value="Genomic_DNA"/>
</dbReference>
<reference evidence="1" key="1">
    <citation type="submission" date="2014-04" db="EMBL/GenBank/DDBJ databases">
        <authorList>
            <person name="Croucher N."/>
        </authorList>
    </citation>
    <scope>NUCLEOTIDE SEQUENCE</scope>
    <source>
        <strain evidence="1">397079</strain>
    </source>
</reference>
<evidence type="ECO:0000313" key="3">
    <source>
        <dbReference type="EMBL" id="OYL27648.1"/>
    </source>
</evidence>
<evidence type="ECO:0000313" key="1">
    <source>
        <dbReference type="EMBL" id="CDQ30231.1"/>
    </source>
</evidence>
<name>A0A098ANV0_STREE</name>
<accession>A0A098ANV0</accession>
<dbReference type="EMBL" id="LK020692">
    <property type="protein sequence ID" value="CDQ30231.1"/>
    <property type="molecule type" value="Genomic_DNA"/>
</dbReference>
<dbReference type="NCBIfam" id="NF040666">
    <property type="entry name" value="Tn5252_Orf10"/>
    <property type="match status" value="1"/>
</dbReference>